<evidence type="ECO:0000313" key="1">
    <source>
        <dbReference type="EMBL" id="GAJ40432.1"/>
    </source>
</evidence>
<protein>
    <submittedName>
        <fullName evidence="1">Uncharacterized protein</fullName>
    </submittedName>
</protein>
<name>A0A023DGR1_9BACL</name>
<organism evidence="1 2">
    <name type="scientific">Parageobacillus caldoxylosilyticus NBRC 107762</name>
    <dbReference type="NCBI Taxonomy" id="1220594"/>
    <lineage>
        <taxon>Bacteria</taxon>
        <taxon>Bacillati</taxon>
        <taxon>Bacillota</taxon>
        <taxon>Bacilli</taxon>
        <taxon>Bacillales</taxon>
        <taxon>Anoxybacillaceae</taxon>
        <taxon>Saccharococcus</taxon>
    </lineage>
</organism>
<accession>A0A023DGR1</accession>
<dbReference type="AlphaFoldDB" id="A0A023DGR1"/>
<dbReference type="EMBL" id="BAWO01000044">
    <property type="protein sequence ID" value="GAJ40432.1"/>
    <property type="molecule type" value="Genomic_DNA"/>
</dbReference>
<comment type="caution">
    <text evidence="1">The sequence shown here is derived from an EMBL/GenBank/DDBJ whole genome shotgun (WGS) entry which is preliminary data.</text>
</comment>
<sequence>MILRHKNKRKYMSQIGKMGRMDRGYKGSVTLMLGLRNSGTACSSGISSISPIRQHGRNALGGRNLTINLYKT</sequence>
<evidence type="ECO:0000313" key="2">
    <source>
        <dbReference type="Proteomes" id="UP000023561"/>
    </source>
</evidence>
<reference evidence="1 2" key="1">
    <citation type="submission" date="2014-04" db="EMBL/GenBank/DDBJ databases">
        <title>Whole genome shotgun sequence of Geobacillus caldoxylosilyticus NBRC 107762.</title>
        <authorList>
            <person name="Hosoyama A."/>
            <person name="Hosoyama Y."/>
            <person name="Katano-Makiyama Y."/>
            <person name="Tsuchikane K."/>
            <person name="Ohji S."/>
            <person name="Ichikawa N."/>
            <person name="Yamazoe A."/>
            <person name="Fujita N."/>
        </authorList>
    </citation>
    <scope>NUCLEOTIDE SEQUENCE [LARGE SCALE GENOMIC DNA]</scope>
    <source>
        <strain evidence="1 2">NBRC 107762</strain>
    </source>
</reference>
<proteinExistence type="predicted"/>
<dbReference type="Proteomes" id="UP000023561">
    <property type="component" value="Unassembled WGS sequence"/>
</dbReference>
<gene>
    <name evidence="1" type="ORF">GCA01S_044_00180</name>
</gene>
<keyword evidence="2" id="KW-1185">Reference proteome</keyword>